<keyword evidence="2 3" id="KW-0175">Coiled coil</keyword>
<comment type="similarity">
    <text evidence="1">Belongs to the LCA5 family.</text>
</comment>
<organism evidence="6 7">
    <name type="scientific">Agrilus planipennis</name>
    <name type="common">Emerald ash borer</name>
    <name type="synonym">Agrilus marcopoli</name>
    <dbReference type="NCBI Taxonomy" id="224129"/>
    <lineage>
        <taxon>Eukaryota</taxon>
        <taxon>Metazoa</taxon>
        <taxon>Ecdysozoa</taxon>
        <taxon>Arthropoda</taxon>
        <taxon>Hexapoda</taxon>
        <taxon>Insecta</taxon>
        <taxon>Pterygota</taxon>
        <taxon>Neoptera</taxon>
        <taxon>Endopterygota</taxon>
        <taxon>Coleoptera</taxon>
        <taxon>Polyphaga</taxon>
        <taxon>Elateriformia</taxon>
        <taxon>Buprestoidea</taxon>
        <taxon>Buprestidae</taxon>
        <taxon>Agrilinae</taxon>
        <taxon>Agrilus</taxon>
    </lineage>
</organism>
<evidence type="ECO:0000313" key="7">
    <source>
        <dbReference type="RefSeq" id="XP_018319467.1"/>
    </source>
</evidence>
<dbReference type="GO" id="GO:0042073">
    <property type="term" value="P:intraciliary transport"/>
    <property type="evidence" value="ECO:0007669"/>
    <property type="project" value="TreeGrafter"/>
</dbReference>
<feature type="region of interest" description="Disordered" evidence="4">
    <location>
        <begin position="267"/>
        <end position="325"/>
    </location>
</feature>
<proteinExistence type="inferred from homology"/>
<feature type="compositionally biased region" description="Basic and acidic residues" evidence="4">
    <location>
        <begin position="269"/>
        <end position="285"/>
    </location>
</feature>
<feature type="compositionally biased region" description="Polar residues" evidence="4">
    <location>
        <begin position="13"/>
        <end position="25"/>
    </location>
</feature>
<dbReference type="OrthoDB" id="2123794at2759"/>
<dbReference type="FunCoup" id="A0A1W4WG80">
    <property type="interactions" value="1"/>
</dbReference>
<gene>
    <name evidence="7" type="primary">LOC108732954</name>
</gene>
<evidence type="ECO:0000256" key="3">
    <source>
        <dbReference type="SAM" id="Coils"/>
    </source>
</evidence>
<dbReference type="InterPro" id="IPR028933">
    <property type="entry name" value="Lebercilin_dom"/>
</dbReference>
<feature type="domain" description="Lebercilin" evidence="5">
    <location>
        <begin position="54"/>
        <end position="237"/>
    </location>
</feature>
<dbReference type="KEGG" id="apln:108732954"/>
<sequence>MSSPGTARKPLGSRNSSRETIYSSNPSCLLHKRKPIVHPLAASIRVNTKNNNLQQRVLSAKLLKLKQIQNQLNDANHHLAELQQENRALKTLQARQEKALAKYEGTNAELPRLLQSYEEEVRILQSKNKTLRKGLKEAGEQLKAKDEEISNLREQLKHLTNLSKDRHLEEREKLAEQIDELKLKLHKSEEEITNLNRKSILDNKNYKYKINTEISKTKQYQKELQQAFNEIDKLNIMIEGNIKGQPNTVQGKKRFGNIQKRQSTSLVNLEKDTSASEIQSNRDDQPFDDAASIESKDDIKLEPLLNEANNTKPPSNVVSQQNGYLESPTEKIKARLSGKREDVEGSKIPTYTRFYSPEKAAKNENDLTRSNSNLGKLMLSEKDIELLSKTDNENVDITTISLKQLHFDRNRLNIIGENLKSSIRKGVQLKDKYALDENLEGYCSSVINSVHKCSDSLEKQLVTFEQSKAEMDKVLSDLDRVDQISQKLTSGSLQIVDKLEIPSKDVDIVNEILKDEYVFQKEVKKDRNVAKKYDFLIAATKEKHKDEKKSDVGQEDKRKLLETLRAIDDGEDVNFTENIDGNSVKKNNLMKELFGQASK</sequence>
<dbReference type="InterPro" id="IPR026188">
    <property type="entry name" value="Lebercilin-like"/>
</dbReference>
<dbReference type="GeneID" id="108732954"/>
<reference evidence="7" key="1">
    <citation type="submission" date="2025-08" db="UniProtKB">
        <authorList>
            <consortium name="RefSeq"/>
        </authorList>
    </citation>
    <scope>IDENTIFICATION</scope>
    <source>
        <tissue evidence="7">Entire body</tissue>
    </source>
</reference>
<evidence type="ECO:0000256" key="4">
    <source>
        <dbReference type="SAM" id="MobiDB-lite"/>
    </source>
</evidence>
<evidence type="ECO:0000256" key="2">
    <source>
        <dbReference type="ARBA" id="ARBA00023054"/>
    </source>
</evidence>
<feature type="compositionally biased region" description="Polar residues" evidence="4">
    <location>
        <begin position="307"/>
        <end position="324"/>
    </location>
</feature>
<dbReference type="AlphaFoldDB" id="A0A1W4WG80"/>
<dbReference type="Proteomes" id="UP000192223">
    <property type="component" value="Unplaced"/>
</dbReference>
<name>A0A1W4WG80_AGRPL</name>
<evidence type="ECO:0000256" key="1">
    <source>
        <dbReference type="ARBA" id="ARBA00010229"/>
    </source>
</evidence>
<dbReference type="RefSeq" id="XP_018319467.1">
    <property type="nucleotide sequence ID" value="XM_018463965.1"/>
</dbReference>
<evidence type="ECO:0000259" key="5">
    <source>
        <dbReference type="Pfam" id="PF15619"/>
    </source>
</evidence>
<dbReference type="InParanoid" id="A0A1W4WG80"/>
<dbReference type="Pfam" id="PF15619">
    <property type="entry name" value="Lebercilin"/>
    <property type="match status" value="1"/>
</dbReference>
<feature type="region of interest" description="Disordered" evidence="4">
    <location>
        <begin position="1"/>
        <end position="25"/>
    </location>
</feature>
<protein>
    <submittedName>
        <fullName evidence="7">Lebercilin-like protein</fullName>
    </submittedName>
</protein>
<feature type="coiled-coil region" evidence="3">
    <location>
        <begin position="65"/>
        <end position="237"/>
    </location>
</feature>
<accession>A0A1W4WG80</accession>
<keyword evidence="6" id="KW-1185">Reference proteome</keyword>
<dbReference type="PANTHER" id="PTHR16650">
    <property type="entry name" value="C21ORF13-RELATED"/>
    <property type="match status" value="1"/>
</dbReference>
<evidence type="ECO:0000313" key="6">
    <source>
        <dbReference type="Proteomes" id="UP000192223"/>
    </source>
</evidence>
<dbReference type="PANTHER" id="PTHR16650:SF6">
    <property type="entry name" value="GH21622P"/>
    <property type="match status" value="1"/>
</dbReference>
<dbReference type="STRING" id="224129.A0A1W4WG80"/>
<dbReference type="GO" id="GO:0005930">
    <property type="term" value="C:axoneme"/>
    <property type="evidence" value="ECO:0007669"/>
    <property type="project" value="TreeGrafter"/>
</dbReference>